<feature type="non-terminal residue" evidence="1">
    <location>
        <position position="90"/>
    </location>
</feature>
<reference evidence="1" key="2">
    <citation type="submission" date="2016-06" db="EMBL/GenBank/DDBJ databases">
        <title>The genome of a short-lived fish provides insights into sex chromosome evolution and the genetic control of aging.</title>
        <authorList>
            <person name="Reichwald K."/>
            <person name="Felder M."/>
            <person name="Petzold A."/>
            <person name="Koch P."/>
            <person name="Groth M."/>
            <person name="Platzer M."/>
        </authorList>
    </citation>
    <scope>NUCLEOTIDE SEQUENCE</scope>
    <source>
        <tissue evidence="1">Brain</tissue>
    </source>
</reference>
<evidence type="ECO:0000313" key="1">
    <source>
        <dbReference type="EMBL" id="SBQ60334.1"/>
    </source>
</evidence>
<sequence length="90" mass="10562">PYLHSCYNHPFKHVHNLKLCTYYSFYFCLQTPDSSSSGRSLKEVWHGWTLFLLENLGQRFVLGSCLCPLTCCHSRTLTVLAQVKYLKRFK</sequence>
<accession>A0A1A8FQD4</accession>
<gene>
    <name evidence="1" type="primary">Nfu_g_1_016279</name>
</gene>
<dbReference type="AlphaFoldDB" id="A0A1A8FQD4"/>
<reference evidence="1" key="1">
    <citation type="submission" date="2016-05" db="EMBL/GenBank/DDBJ databases">
        <authorList>
            <person name="Lavstsen T."/>
            <person name="Jespersen J.S."/>
        </authorList>
    </citation>
    <scope>NUCLEOTIDE SEQUENCE</scope>
    <source>
        <tissue evidence="1">Brain</tissue>
    </source>
</reference>
<name>A0A1A8FQD4_9TELE</name>
<organism evidence="1">
    <name type="scientific">Nothobranchius korthausae</name>
    <dbReference type="NCBI Taxonomy" id="1143690"/>
    <lineage>
        <taxon>Eukaryota</taxon>
        <taxon>Metazoa</taxon>
        <taxon>Chordata</taxon>
        <taxon>Craniata</taxon>
        <taxon>Vertebrata</taxon>
        <taxon>Euteleostomi</taxon>
        <taxon>Actinopterygii</taxon>
        <taxon>Neopterygii</taxon>
        <taxon>Teleostei</taxon>
        <taxon>Neoteleostei</taxon>
        <taxon>Acanthomorphata</taxon>
        <taxon>Ovalentaria</taxon>
        <taxon>Atherinomorphae</taxon>
        <taxon>Cyprinodontiformes</taxon>
        <taxon>Nothobranchiidae</taxon>
        <taxon>Nothobranchius</taxon>
    </lineage>
</organism>
<dbReference type="EMBL" id="HAEB01013807">
    <property type="protein sequence ID" value="SBQ60334.1"/>
    <property type="molecule type" value="Transcribed_RNA"/>
</dbReference>
<feature type="non-terminal residue" evidence="1">
    <location>
        <position position="1"/>
    </location>
</feature>
<proteinExistence type="predicted"/>
<protein>
    <submittedName>
        <fullName evidence="1">Uncharacterized protein</fullName>
    </submittedName>
</protein>